<evidence type="ECO:0000256" key="3">
    <source>
        <dbReference type="SAM" id="MobiDB-lite"/>
    </source>
</evidence>
<proteinExistence type="inferred from homology"/>
<dbReference type="OrthoDB" id="514638at2759"/>
<feature type="region of interest" description="Disordered" evidence="3">
    <location>
        <begin position="214"/>
        <end position="309"/>
    </location>
</feature>
<feature type="compositionally biased region" description="Polar residues" evidence="3">
    <location>
        <begin position="263"/>
        <end position="279"/>
    </location>
</feature>
<keyword evidence="2" id="KW-0175">Coiled coil</keyword>
<evidence type="ECO:0000256" key="1">
    <source>
        <dbReference type="ARBA" id="ARBA00010954"/>
    </source>
</evidence>
<keyword evidence="5" id="KW-1185">Reference proteome</keyword>
<reference evidence="4 5" key="1">
    <citation type="journal article" date="2018" name="Plant J.">
        <title>Genome sequences of Chlorella sorokiniana UTEX 1602 and Micractinium conductrix SAG 241.80: implications to maltose excretion by a green alga.</title>
        <authorList>
            <person name="Arriola M.B."/>
            <person name="Velmurugan N."/>
            <person name="Zhang Y."/>
            <person name="Plunkett M.H."/>
            <person name="Hondzo H."/>
            <person name="Barney B.M."/>
        </authorList>
    </citation>
    <scope>NUCLEOTIDE SEQUENCE [LARGE SCALE GENOMIC DNA]</scope>
    <source>
        <strain evidence="5">UTEX 1602</strain>
    </source>
</reference>
<organism evidence="4 5">
    <name type="scientific">Chlorella sorokiniana</name>
    <name type="common">Freshwater green alga</name>
    <dbReference type="NCBI Taxonomy" id="3076"/>
    <lineage>
        <taxon>Eukaryota</taxon>
        <taxon>Viridiplantae</taxon>
        <taxon>Chlorophyta</taxon>
        <taxon>core chlorophytes</taxon>
        <taxon>Trebouxiophyceae</taxon>
        <taxon>Chlorellales</taxon>
        <taxon>Chlorellaceae</taxon>
        <taxon>Chlorella clade</taxon>
        <taxon>Chlorella</taxon>
    </lineage>
</organism>
<feature type="region of interest" description="Disordered" evidence="3">
    <location>
        <begin position="1"/>
        <end position="33"/>
    </location>
</feature>
<dbReference type="STRING" id="3076.A0A2P6U1S1"/>
<feature type="coiled-coil region" evidence="2">
    <location>
        <begin position="125"/>
        <end position="152"/>
    </location>
</feature>
<dbReference type="AlphaFoldDB" id="A0A2P6U1S1"/>
<dbReference type="Proteomes" id="UP000239899">
    <property type="component" value="Unassembled WGS sequence"/>
</dbReference>
<gene>
    <name evidence="4" type="ORF">C2E21_1177</name>
</gene>
<dbReference type="Pfam" id="PF05794">
    <property type="entry name" value="Tcp11"/>
    <property type="match status" value="1"/>
</dbReference>
<feature type="compositionally biased region" description="Polar residues" evidence="3">
    <location>
        <begin position="603"/>
        <end position="619"/>
    </location>
</feature>
<dbReference type="InterPro" id="IPR008862">
    <property type="entry name" value="Tcp11"/>
</dbReference>
<protein>
    <recommendedName>
        <fullName evidence="6">T-complex 11</fullName>
    </recommendedName>
</protein>
<feature type="region of interest" description="Disordered" evidence="3">
    <location>
        <begin position="594"/>
        <end position="632"/>
    </location>
</feature>
<comment type="similarity">
    <text evidence="1">Belongs to the TCP11 family.</text>
</comment>
<feature type="compositionally biased region" description="Low complexity" evidence="3">
    <location>
        <begin position="295"/>
        <end position="304"/>
    </location>
</feature>
<evidence type="ECO:0008006" key="6">
    <source>
        <dbReference type="Google" id="ProtNLM"/>
    </source>
</evidence>
<sequence>MDQSGGSIVTAAPLPDMPTDGAAAGASSKLEERLSRASMRRQLRLRAVVERAAHRHAWVQARAAGARAKDQDLAAQLTECLQRAAAARDARLAAVAGKAAEAVARAREAAAEAKLRAEMEASQRRLLLLQRLERAERARQEALQAMAAARSHRIGPEGFLTRQATRRAQLRRQSSSRKLQAAWREFCEQQQTTQALAQAFAATGVPFTVPLREQVVGPQPQPPMAALSAAVAPSSDPTPAGTPDPCGSPTSTVRRHDGRLASAPTSIPQTPHTTPNRTPAHSLAGSPTRRTAGFPASTPLAGPGTPAPLAMPPLRSIASVSEAPAAAAEPSDASFERLAAAISSPSTLQAAQALLARLEARVAAKGVAAGSCAPLMRRLFPRAPPGSQPRYPARIFLCAYMVLAHPEVVFNTQGEREASLASAARSMLSAFEPLLARLAEPAVPPAGGAAAPAAEGNGGANVSIAAAEAEDEVAPVPAGPLAAMLQLFDERWIMYLEQFVCWKSADAAGLEMELIRVAVELESSRLAKVASGASPTRLRSPEDLQAIANQVEHDLRLIGARVQKLGGAQGSARLAAALAAVRAAAPAAPERAVAAAQDAAPQSPTNTAAALSRSPSQSPLKKAARGEHSADVSAPLAGATLSRNGSNVSMASAGPAEQALDVAAALGQNKNLALMWHLLYDPQWQLSTADLEALWADALGDSDPLQDAPPALEEGDVAAVQLHVKRLVERAFWAALEERLVGSDEGEQRQAVEQVVILLADLGTQLAETLPASEVEEVRLRLDSTRLQEALPAADGRTLDLPTLLALLDWAGQAAARFGAPARDATAAAGQAAVRRQLAAAGADPAAVAAAAVRGLRLVAVQLKLLRLDAANAHLRLLARQLGTEGTATYAASKFEGLLGSPQACSPEQLVQRLPHTRAWLAAASGQLPHVEQMEAVLLSGADSAAASAAQAPVQALPQMRAGLRASGASSSGASGASAAARLEPLSTCQARSWRGLVRLGLVALVSGEGTAMRLPTPETLCLDGARLHAAQGELQHLLVTATCLLLVRQSADRALSPGEVEGAKRRLRAVLSDPAVRLPDIGAECARLAGGEPDAAREQSMHDSLQRMLSRGAGALKSLTSGFTTALHALLLLGVDSSAAQAHAGLALRKCGAGDLMQEARALASELSRLAVVTEAVAAPWYQAMSADLL</sequence>
<dbReference type="PANTHER" id="PTHR12832">
    <property type="entry name" value="TESTIS-SPECIFIC PROTEIN PBS13 T-COMPLEX 11"/>
    <property type="match status" value="1"/>
</dbReference>
<dbReference type="EMBL" id="LHPG02000002">
    <property type="protein sequence ID" value="PRW60263.1"/>
    <property type="molecule type" value="Genomic_DNA"/>
</dbReference>
<evidence type="ECO:0000256" key="2">
    <source>
        <dbReference type="SAM" id="Coils"/>
    </source>
</evidence>
<comment type="caution">
    <text evidence="4">The sequence shown here is derived from an EMBL/GenBank/DDBJ whole genome shotgun (WGS) entry which is preliminary data.</text>
</comment>
<evidence type="ECO:0000313" key="4">
    <source>
        <dbReference type="EMBL" id="PRW60263.1"/>
    </source>
</evidence>
<name>A0A2P6U1S1_CHLSO</name>
<dbReference type="PANTHER" id="PTHR12832:SF11">
    <property type="entry name" value="LD23868P"/>
    <property type="match status" value="1"/>
</dbReference>
<accession>A0A2P6U1S1</accession>
<evidence type="ECO:0000313" key="5">
    <source>
        <dbReference type="Proteomes" id="UP000239899"/>
    </source>
</evidence>
<dbReference type="GO" id="GO:0007165">
    <property type="term" value="P:signal transduction"/>
    <property type="evidence" value="ECO:0007669"/>
    <property type="project" value="TreeGrafter"/>
</dbReference>